<dbReference type="PROSITE" id="PS00941">
    <property type="entry name" value="CARBOXYLESTERASE_B_2"/>
    <property type="match status" value="1"/>
</dbReference>
<dbReference type="Pfam" id="PF00135">
    <property type="entry name" value="COesterase"/>
    <property type="match status" value="1"/>
</dbReference>
<evidence type="ECO:0000259" key="2">
    <source>
        <dbReference type="Pfam" id="PF00135"/>
    </source>
</evidence>
<dbReference type="InterPro" id="IPR019819">
    <property type="entry name" value="Carboxylesterase_B_CS"/>
</dbReference>
<gene>
    <name evidence="3" type="ORF">TTEB3V08_LOCUS8706</name>
</gene>
<dbReference type="Gene3D" id="3.40.50.1820">
    <property type="entry name" value="alpha/beta hydrolase"/>
    <property type="match status" value="1"/>
</dbReference>
<dbReference type="PANTHER" id="PTHR11559">
    <property type="entry name" value="CARBOXYLESTERASE"/>
    <property type="match status" value="1"/>
</dbReference>
<dbReference type="AlphaFoldDB" id="A0A7R9ILY0"/>
<name>A0A7R9ILY0_9NEOP</name>
<dbReference type="InterPro" id="IPR002018">
    <property type="entry name" value="CarbesteraseB"/>
</dbReference>
<dbReference type="EMBL" id="OE004020">
    <property type="protein sequence ID" value="CAD7460789.1"/>
    <property type="molecule type" value="Genomic_DNA"/>
</dbReference>
<keyword evidence="1" id="KW-0325">Glycoprotein</keyword>
<sequence>MSMRLPGEELVSGKEVNVETSQGELLGATSTTADGTHYFTFRGVPYAKPPVGPLRFKSPQEAEPWKGQRDARKFATRCLQEDGGSEDCLYLNIFTPQLGPNSNLPVMVWFHWGAFAFGSADLDPGHIMDLGVVVVSVQYRLNVFGKGGNHHLLPLHCLLMDLSTPAASHIYCHVLWKPVKLLDMLGTPDVYGVIVH</sequence>
<dbReference type="InterPro" id="IPR050309">
    <property type="entry name" value="Type-B_Carboxylest/Lipase"/>
</dbReference>
<evidence type="ECO:0000313" key="3">
    <source>
        <dbReference type="EMBL" id="CAD7460789.1"/>
    </source>
</evidence>
<dbReference type="InterPro" id="IPR029058">
    <property type="entry name" value="AB_hydrolase_fold"/>
</dbReference>
<dbReference type="SUPFAM" id="SSF53474">
    <property type="entry name" value="alpha/beta-Hydrolases"/>
    <property type="match status" value="1"/>
</dbReference>
<proteinExistence type="predicted"/>
<accession>A0A7R9ILY0</accession>
<evidence type="ECO:0000256" key="1">
    <source>
        <dbReference type="ARBA" id="ARBA00023180"/>
    </source>
</evidence>
<organism evidence="3">
    <name type="scientific">Timema tahoe</name>
    <dbReference type="NCBI Taxonomy" id="61484"/>
    <lineage>
        <taxon>Eukaryota</taxon>
        <taxon>Metazoa</taxon>
        <taxon>Ecdysozoa</taxon>
        <taxon>Arthropoda</taxon>
        <taxon>Hexapoda</taxon>
        <taxon>Insecta</taxon>
        <taxon>Pterygota</taxon>
        <taxon>Neoptera</taxon>
        <taxon>Polyneoptera</taxon>
        <taxon>Phasmatodea</taxon>
        <taxon>Timematodea</taxon>
        <taxon>Timematoidea</taxon>
        <taxon>Timematidae</taxon>
        <taxon>Timema</taxon>
    </lineage>
</organism>
<reference evidence="3" key="1">
    <citation type="submission" date="2020-11" db="EMBL/GenBank/DDBJ databases">
        <authorList>
            <person name="Tran Van P."/>
        </authorList>
    </citation>
    <scope>NUCLEOTIDE SEQUENCE</scope>
</reference>
<protein>
    <recommendedName>
        <fullName evidence="2">Carboxylesterase type B domain-containing protein</fullName>
    </recommendedName>
</protein>
<feature type="domain" description="Carboxylesterase type B" evidence="2">
    <location>
        <begin position="17"/>
        <end position="145"/>
    </location>
</feature>